<keyword evidence="1" id="KW-0472">Membrane</keyword>
<gene>
    <name evidence="2" type="ORF">EV189_0233</name>
</gene>
<proteinExistence type="predicted"/>
<keyword evidence="3" id="KW-1185">Reference proteome</keyword>
<feature type="transmembrane region" description="Helical" evidence="1">
    <location>
        <begin position="170"/>
        <end position="189"/>
    </location>
</feature>
<comment type="caution">
    <text evidence="2">The sequence shown here is derived from an EMBL/GenBank/DDBJ whole genome shotgun (WGS) entry which is preliminary data.</text>
</comment>
<evidence type="ECO:0000256" key="1">
    <source>
        <dbReference type="SAM" id="Phobius"/>
    </source>
</evidence>
<dbReference type="AlphaFoldDB" id="A0A4Q7NX74"/>
<feature type="transmembrane region" description="Helical" evidence="1">
    <location>
        <begin position="146"/>
        <end position="164"/>
    </location>
</feature>
<dbReference type="RefSeq" id="WP_130491122.1">
    <property type="nucleotide sequence ID" value="NZ_SGXD01000001.1"/>
</dbReference>
<evidence type="ECO:0000313" key="2">
    <source>
        <dbReference type="EMBL" id="RZS91002.1"/>
    </source>
</evidence>
<keyword evidence="1" id="KW-0812">Transmembrane</keyword>
<organism evidence="2 3">
    <name type="scientific">Motilibacter rhizosphaerae</name>
    <dbReference type="NCBI Taxonomy" id="598652"/>
    <lineage>
        <taxon>Bacteria</taxon>
        <taxon>Bacillati</taxon>
        <taxon>Actinomycetota</taxon>
        <taxon>Actinomycetes</taxon>
        <taxon>Motilibacterales</taxon>
        <taxon>Motilibacteraceae</taxon>
        <taxon>Motilibacter</taxon>
    </lineage>
</organism>
<reference evidence="2 3" key="1">
    <citation type="submission" date="2019-02" db="EMBL/GenBank/DDBJ databases">
        <title>Genomic Encyclopedia of Type Strains, Phase IV (KMG-IV): sequencing the most valuable type-strain genomes for metagenomic binning, comparative biology and taxonomic classification.</title>
        <authorList>
            <person name="Goeker M."/>
        </authorList>
    </citation>
    <scope>NUCLEOTIDE SEQUENCE [LARGE SCALE GENOMIC DNA]</scope>
    <source>
        <strain evidence="2 3">DSM 45622</strain>
    </source>
</reference>
<protein>
    <submittedName>
        <fullName evidence="2">Uncharacterized protein</fullName>
    </submittedName>
</protein>
<feature type="transmembrane region" description="Helical" evidence="1">
    <location>
        <begin position="116"/>
        <end position="139"/>
    </location>
</feature>
<sequence>MTTSAPPVRVLPLRPAAGTAGLLSAAVLVVNAAKRAHVIPSTAATQLVAPLAEILALALVVALYLACAPRLGALARVAFAVDFVALAALVGVEAVVNLVFARLDPAEVTDLRSGPLGVFLVLASLLFLAGTLGTTAALARTGLPPRAALALYAAGAVPVALRAAVPEAVLDAGLLVLAAGVGWLGAWLLRGATASR</sequence>
<feature type="transmembrane region" description="Helical" evidence="1">
    <location>
        <begin position="73"/>
        <end position="96"/>
    </location>
</feature>
<accession>A0A4Q7NX74</accession>
<keyword evidence="1" id="KW-1133">Transmembrane helix</keyword>
<evidence type="ECO:0000313" key="3">
    <source>
        <dbReference type="Proteomes" id="UP000293638"/>
    </source>
</evidence>
<feature type="transmembrane region" description="Helical" evidence="1">
    <location>
        <begin position="48"/>
        <end position="66"/>
    </location>
</feature>
<dbReference type="EMBL" id="SGXD01000001">
    <property type="protein sequence ID" value="RZS91002.1"/>
    <property type="molecule type" value="Genomic_DNA"/>
</dbReference>
<name>A0A4Q7NX74_9ACTN</name>
<dbReference type="Proteomes" id="UP000293638">
    <property type="component" value="Unassembled WGS sequence"/>
</dbReference>